<keyword evidence="5 20" id="KW-0812">Transmembrane</keyword>
<comment type="similarity">
    <text evidence="2">Belongs to the glutamate-gated ion channel (TC 1.A.10.1) family.</text>
</comment>
<keyword evidence="18" id="KW-1015">Disulfide bond</keyword>
<feature type="signal peptide" evidence="21">
    <location>
        <begin position="1"/>
        <end position="25"/>
    </location>
</feature>
<feature type="domain" description="Ionotropic glutamate receptor C-terminal" evidence="22">
    <location>
        <begin position="492"/>
        <end position="880"/>
    </location>
</feature>
<dbReference type="PANTHER" id="PTHR18966">
    <property type="entry name" value="IONOTROPIC GLUTAMATE RECEPTOR"/>
    <property type="match status" value="1"/>
</dbReference>
<dbReference type="InterPro" id="IPR001320">
    <property type="entry name" value="Iontro_rcpt_C"/>
</dbReference>
<reference evidence="25" key="1">
    <citation type="submission" date="2022-10" db="EMBL/GenBank/DDBJ databases">
        <title>Genome assembly of Pristionchus species.</title>
        <authorList>
            <person name="Yoshida K."/>
            <person name="Sommer R.J."/>
        </authorList>
    </citation>
    <scope>NUCLEOTIDE SEQUENCE [LARGE SCALE GENOMIC DNA]</scope>
    <source>
        <strain evidence="25">RS5460</strain>
    </source>
</reference>
<dbReference type="AlphaFoldDB" id="A0AAN5IB49"/>
<dbReference type="Proteomes" id="UP001328107">
    <property type="component" value="Unassembled WGS sequence"/>
</dbReference>
<evidence type="ECO:0000313" key="25">
    <source>
        <dbReference type="Proteomes" id="UP001328107"/>
    </source>
</evidence>
<dbReference type="FunFam" id="3.40.190.10:FF:000155">
    <property type="entry name" value="Glutamate receptor ionotropic, NMDA 2B"/>
    <property type="match status" value="1"/>
</dbReference>
<evidence type="ECO:0000256" key="2">
    <source>
        <dbReference type="ARBA" id="ARBA00008685"/>
    </source>
</evidence>
<feature type="transmembrane region" description="Helical" evidence="20">
    <location>
        <begin position="903"/>
        <end position="925"/>
    </location>
</feature>
<evidence type="ECO:0000313" key="24">
    <source>
        <dbReference type="EMBL" id="GMR59577.1"/>
    </source>
</evidence>
<feature type="transmembrane region" description="Helical" evidence="20">
    <location>
        <begin position="713"/>
        <end position="736"/>
    </location>
</feature>
<keyword evidence="4" id="KW-1003">Cell membrane</keyword>
<dbReference type="SMART" id="SM00079">
    <property type="entry name" value="PBPe"/>
    <property type="match status" value="1"/>
</dbReference>
<gene>
    <name evidence="24" type="ORF">PMAYCL1PPCAC_29772</name>
</gene>
<feature type="binding site" evidence="16">
    <location>
        <position position="772"/>
    </location>
    <ligand>
        <name>L-glutamate</name>
        <dbReference type="ChEBI" id="CHEBI:29985"/>
    </ligand>
</feature>
<keyword evidence="7" id="KW-0770">Synapse</keyword>
<keyword evidence="10" id="KW-0675">Receptor</keyword>
<feature type="transmembrane region" description="Helical" evidence="20">
    <location>
        <begin position="640"/>
        <end position="664"/>
    </location>
</feature>
<keyword evidence="6 20" id="KW-1133">Transmembrane helix</keyword>
<dbReference type="GO" id="GO:0015276">
    <property type="term" value="F:ligand-gated monoatomic ion channel activity"/>
    <property type="evidence" value="ECO:0007669"/>
    <property type="project" value="InterPro"/>
</dbReference>
<evidence type="ECO:0000256" key="19">
    <source>
        <dbReference type="SAM" id="MobiDB-lite"/>
    </source>
</evidence>
<feature type="binding site" evidence="16">
    <location>
        <position position="815"/>
    </location>
    <ligand>
        <name>L-glutamate</name>
        <dbReference type="ChEBI" id="CHEBI:29985"/>
    </ligand>
</feature>
<evidence type="ECO:0000256" key="15">
    <source>
        <dbReference type="ARBA" id="ARBA00034100"/>
    </source>
</evidence>
<dbReference type="Gene3D" id="3.40.50.2300">
    <property type="match status" value="2"/>
</dbReference>
<evidence type="ECO:0000256" key="13">
    <source>
        <dbReference type="ARBA" id="ARBA00023286"/>
    </source>
</evidence>
<evidence type="ECO:0000256" key="4">
    <source>
        <dbReference type="ARBA" id="ARBA00022475"/>
    </source>
</evidence>
<evidence type="ECO:0000256" key="7">
    <source>
        <dbReference type="ARBA" id="ARBA00023018"/>
    </source>
</evidence>
<dbReference type="InterPro" id="IPR019594">
    <property type="entry name" value="Glu/Gly-bd"/>
</dbReference>
<keyword evidence="11" id="KW-0325">Glycoprotein</keyword>
<dbReference type="InterPro" id="IPR001508">
    <property type="entry name" value="Iono_Glu_rcpt_met"/>
</dbReference>
<feature type="binding site" evidence="16">
    <location>
        <position position="603"/>
    </location>
    <ligand>
        <name>L-glutamate</name>
        <dbReference type="ChEBI" id="CHEBI:29985"/>
    </ligand>
</feature>
<evidence type="ECO:0000259" key="23">
    <source>
        <dbReference type="SMART" id="SM00918"/>
    </source>
</evidence>
<keyword evidence="9 20" id="KW-0472">Membrane</keyword>
<accession>A0AAN5IB49</accession>
<dbReference type="InterPro" id="IPR001828">
    <property type="entry name" value="ANF_lig-bd_rcpt"/>
</dbReference>
<dbReference type="GO" id="GO:0045211">
    <property type="term" value="C:postsynaptic membrane"/>
    <property type="evidence" value="ECO:0007669"/>
    <property type="project" value="UniProtKB-SubCell"/>
</dbReference>
<dbReference type="SUPFAM" id="SSF53822">
    <property type="entry name" value="Periplasmic binding protein-like I"/>
    <property type="match status" value="1"/>
</dbReference>
<dbReference type="SMART" id="SM00918">
    <property type="entry name" value="Lig_chan-Glu_bd"/>
    <property type="match status" value="1"/>
</dbReference>
<evidence type="ECO:0000256" key="14">
    <source>
        <dbReference type="ARBA" id="ARBA00023303"/>
    </source>
</evidence>
<dbReference type="FunFam" id="1.10.287.70:FF:000199">
    <property type="entry name" value="Glutamate receptor ionotropic, NMDA 2B"/>
    <property type="match status" value="1"/>
</dbReference>
<comment type="caution">
    <text evidence="24">The sequence shown here is derived from an EMBL/GenBank/DDBJ whole genome shotgun (WGS) entry which is preliminary data.</text>
</comment>
<keyword evidence="21" id="KW-0732">Signal</keyword>
<dbReference type="SUPFAM" id="SSF53850">
    <property type="entry name" value="Periplasmic binding protein-like II"/>
    <property type="match status" value="1"/>
</dbReference>
<evidence type="ECO:0000256" key="20">
    <source>
        <dbReference type="SAM" id="Phobius"/>
    </source>
</evidence>
<evidence type="ECO:0000256" key="5">
    <source>
        <dbReference type="ARBA" id="ARBA00022692"/>
    </source>
</evidence>
<keyword evidence="12" id="KW-0628">Postsynaptic cell membrane</keyword>
<dbReference type="Gene3D" id="1.10.287.70">
    <property type="match status" value="1"/>
</dbReference>
<evidence type="ECO:0000256" key="18">
    <source>
        <dbReference type="PIRSR" id="PIRSR601508-3"/>
    </source>
</evidence>
<evidence type="ECO:0000256" key="9">
    <source>
        <dbReference type="ARBA" id="ARBA00023136"/>
    </source>
</evidence>
<dbReference type="PRINTS" id="PR00177">
    <property type="entry name" value="NMDARECEPTOR"/>
</dbReference>
<evidence type="ECO:0000256" key="3">
    <source>
        <dbReference type="ARBA" id="ARBA00022448"/>
    </source>
</evidence>
<keyword evidence="14" id="KW-0407">Ion channel</keyword>
<dbReference type="FunFam" id="3.40.190.10:FF:000540">
    <property type="entry name" value="Uncharacterized protein"/>
    <property type="match status" value="1"/>
</dbReference>
<evidence type="ECO:0000256" key="10">
    <source>
        <dbReference type="ARBA" id="ARBA00023170"/>
    </source>
</evidence>
<keyword evidence="3" id="KW-0813">Transport</keyword>
<evidence type="ECO:0000256" key="17">
    <source>
        <dbReference type="PIRSR" id="PIRSR601508-2"/>
    </source>
</evidence>
<feature type="chain" id="PRO_5042836703" description="Nmr-2" evidence="21">
    <location>
        <begin position="26"/>
        <end position="1009"/>
    </location>
</feature>
<feature type="domain" description="Ionotropic glutamate receptor L-glutamate and glycine-binding" evidence="23">
    <location>
        <begin position="531"/>
        <end position="587"/>
    </location>
</feature>
<evidence type="ECO:0008006" key="26">
    <source>
        <dbReference type="Google" id="ProtNLM"/>
    </source>
</evidence>
<name>A0AAN5IB49_9BILA</name>
<sequence>QVELMQLKMDLSRLLFILLLLSTECLNQESTTPSLPNFFRRGNFNTNLSNLSSLISRTTPRRVETEKTTIKVGLIYQNAVHSKKYEKALQRLDEHGAGVSVNKRKFSDFYNFSSVDCHVPKGVFYVNDVIECICGVMVKEKVAVIIFATTSEDFGEPSTSEEFFLQIAASTGIPIIAWNADNSAYSLEKDLSPYRIIQLAPQIEHQIRAMLALLERYNWTRFGVVCAKMGGDEQFGYALRDEMERVRKRIKFEIIFETIIDATNVTEMDEELTKLKRSQAKVILFYSNNQFANVIMRRGQIIGVVSDKHLWIGTQSVKSTRTRYPQGSLTQGMLAVTFNTVSDAIISADEDVIINIIPIVARMIARATLTLNDSIKLESTATCEYSIDTSPSWLNGGALYTELLKTVTKGNPFHSKDGFPTFYFTFNKFGRLNYSYLDISNLQAPCRDTDVRAADMCWKKVGNFNEDQLVMDDVEWPGGRANPPQMTADKYHLRVVTLHEPPFIVVSDVDPDTGRCPGNRGVALCDWGEGPGGNGSISKCCSGYCVDLLDKLANDMGFDYTLYKVRDEKWGIKTETGWNGLPQDLITGKADMCVTALKLNSERAKDIDFSIPFLDTGIAIIVKIRSGVLSPTAFLEPFEYSMWATILFVCIQGAALFIFVFEWVSPYSFNMQKYPPPDHKFSLCRSYWLVWATLFQASVSTDVPRSFSSRFMALAWAAFGLTFLALYTANLAAFMITRVQFYDLSGINDSRLWYPEDVKPPFRYGTVEGGNTHETMRKNWGRMHHYIHKNRFFKTNISSGVDAVINEELDAFIYDAVVLDYWAGKEANCQLMTVGKWAAMTGYGIGLPKNSPLTPQVNRWMLQYQHNGDLERLQNFWLTGSCTPDGHGQTHSVPLGIENFMSAFFLLAAGIIVSIIVLGCEFFYVKHLREPLKRIDPDGACGLISMALGKSLTLQEAVGRVSEWRKRTESLLPSSPKKTLSRALSSPARFSPKISPKRDPSRLYVESPF</sequence>
<evidence type="ECO:0000256" key="6">
    <source>
        <dbReference type="ARBA" id="ARBA00022989"/>
    </source>
</evidence>
<dbReference type="EMBL" id="BTRK01000006">
    <property type="protein sequence ID" value="GMR59577.1"/>
    <property type="molecule type" value="Genomic_DNA"/>
</dbReference>
<evidence type="ECO:0000256" key="11">
    <source>
        <dbReference type="ARBA" id="ARBA00023180"/>
    </source>
</evidence>
<feature type="non-terminal residue" evidence="24">
    <location>
        <position position="1"/>
    </location>
</feature>
<evidence type="ECO:0000256" key="8">
    <source>
        <dbReference type="ARBA" id="ARBA00023065"/>
    </source>
</evidence>
<dbReference type="GO" id="GO:0038023">
    <property type="term" value="F:signaling receptor activity"/>
    <property type="evidence" value="ECO:0007669"/>
    <property type="project" value="InterPro"/>
</dbReference>
<dbReference type="Gene3D" id="3.40.190.10">
    <property type="entry name" value="Periplasmic binding protein-like II"/>
    <property type="match status" value="3"/>
</dbReference>
<evidence type="ECO:0000256" key="12">
    <source>
        <dbReference type="ARBA" id="ARBA00023257"/>
    </source>
</evidence>
<evidence type="ECO:0000256" key="21">
    <source>
        <dbReference type="SAM" id="SignalP"/>
    </source>
</evidence>
<feature type="site" description="Interaction with the cone snail toxin Con-ikot-ikot" evidence="17">
    <location>
        <position position="777"/>
    </location>
</feature>
<feature type="site" description="Crucial to convey clamshell closure to channel opening" evidence="17">
    <location>
        <position position="744"/>
    </location>
</feature>
<evidence type="ECO:0000259" key="22">
    <source>
        <dbReference type="SMART" id="SM00079"/>
    </source>
</evidence>
<dbReference type="InterPro" id="IPR028082">
    <property type="entry name" value="Peripla_BP_I"/>
</dbReference>
<protein>
    <recommendedName>
        <fullName evidence="26">Nmr-2</fullName>
    </recommendedName>
</protein>
<evidence type="ECO:0000256" key="16">
    <source>
        <dbReference type="PIRSR" id="PIRSR601508-1"/>
    </source>
</evidence>
<evidence type="ECO:0000256" key="1">
    <source>
        <dbReference type="ARBA" id="ARBA00004651"/>
    </source>
</evidence>
<comment type="subcellular location">
    <subcellularLocation>
        <location evidence="1">Cell membrane</location>
        <topology evidence="1">Multi-pass membrane protein</topology>
    </subcellularLocation>
    <subcellularLocation>
        <location evidence="15">Postsynaptic cell membrane</location>
    </subcellularLocation>
</comment>
<keyword evidence="13" id="KW-1071">Ligand-gated ion channel</keyword>
<proteinExistence type="inferred from homology"/>
<keyword evidence="8" id="KW-0406">Ion transport</keyword>
<dbReference type="Pfam" id="PF00060">
    <property type="entry name" value="Lig_chan"/>
    <property type="match status" value="1"/>
</dbReference>
<dbReference type="InterPro" id="IPR015683">
    <property type="entry name" value="Ionotropic_Glu_rcpt"/>
</dbReference>
<dbReference type="Pfam" id="PF10613">
    <property type="entry name" value="Lig_chan-Glu_bd"/>
    <property type="match status" value="1"/>
</dbReference>
<feature type="region of interest" description="Disordered" evidence="19">
    <location>
        <begin position="971"/>
        <end position="1009"/>
    </location>
</feature>
<organism evidence="24 25">
    <name type="scientific">Pristionchus mayeri</name>
    <dbReference type="NCBI Taxonomy" id="1317129"/>
    <lineage>
        <taxon>Eukaryota</taxon>
        <taxon>Metazoa</taxon>
        <taxon>Ecdysozoa</taxon>
        <taxon>Nematoda</taxon>
        <taxon>Chromadorea</taxon>
        <taxon>Rhabditida</taxon>
        <taxon>Rhabditina</taxon>
        <taxon>Diplogasteromorpha</taxon>
        <taxon>Diplogasteroidea</taxon>
        <taxon>Neodiplogasteridae</taxon>
        <taxon>Pristionchus</taxon>
    </lineage>
</organism>
<dbReference type="Pfam" id="PF01094">
    <property type="entry name" value="ANF_receptor"/>
    <property type="match status" value="1"/>
</dbReference>
<keyword evidence="25" id="KW-1185">Reference proteome</keyword>
<feature type="disulfide bond" evidence="18">
    <location>
        <begin position="829"/>
        <end position="882"/>
    </location>
</feature>